<comment type="caution">
    <text evidence="4">The sequence shown here is derived from an EMBL/GenBank/DDBJ whole genome shotgun (WGS) entry which is preliminary data.</text>
</comment>
<dbReference type="EMBL" id="VNHS01000001">
    <property type="protein sequence ID" value="TYP79703.1"/>
    <property type="molecule type" value="Genomic_DNA"/>
</dbReference>
<feature type="chain" id="PRO_5038393826" evidence="2">
    <location>
        <begin position="28"/>
        <end position="425"/>
    </location>
</feature>
<gene>
    <name evidence="4" type="ORF">BCM02_101824</name>
</gene>
<dbReference type="InterPro" id="IPR050902">
    <property type="entry name" value="ABC_Transporter_SBP"/>
</dbReference>
<dbReference type="PANTHER" id="PTHR30535:SF34">
    <property type="entry name" value="MOLYBDATE-BINDING PROTEIN MOLA"/>
    <property type="match status" value="1"/>
</dbReference>
<dbReference type="Pfam" id="PF07833">
    <property type="entry name" value="Cu_amine_oxidN1"/>
    <property type="match status" value="1"/>
</dbReference>
<evidence type="ECO:0000259" key="3">
    <source>
        <dbReference type="PROSITE" id="PS50983"/>
    </source>
</evidence>
<dbReference type="InterPro" id="IPR002491">
    <property type="entry name" value="ABC_transptr_periplasmic_BD"/>
</dbReference>
<dbReference type="InterPro" id="IPR012854">
    <property type="entry name" value="Cu_amine_oxidase-like_N"/>
</dbReference>
<reference evidence="4 5" key="1">
    <citation type="submission" date="2019-07" db="EMBL/GenBank/DDBJ databases">
        <title>Genomic Encyclopedia of Type Strains, Phase III (KMG-III): the genomes of soil and plant-associated and newly described type strains.</title>
        <authorList>
            <person name="Whitman W."/>
        </authorList>
    </citation>
    <scope>NUCLEOTIDE SEQUENCE [LARGE SCALE GENOMIC DNA]</scope>
    <source>
        <strain evidence="4 5">BL24</strain>
    </source>
</reference>
<keyword evidence="2" id="KW-0732">Signal</keyword>
<dbReference type="Proteomes" id="UP000323257">
    <property type="component" value="Unassembled WGS sequence"/>
</dbReference>
<keyword evidence="5" id="KW-1185">Reference proteome</keyword>
<accession>A0A5S5CL63</accession>
<dbReference type="Gene3D" id="3.30.457.10">
    <property type="entry name" value="Copper amine oxidase-like, N-terminal domain"/>
    <property type="match status" value="1"/>
</dbReference>
<dbReference type="GO" id="GO:0071281">
    <property type="term" value="P:cellular response to iron ion"/>
    <property type="evidence" value="ECO:0007669"/>
    <property type="project" value="TreeGrafter"/>
</dbReference>
<dbReference type="Pfam" id="PF01497">
    <property type="entry name" value="Peripla_BP_2"/>
    <property type="match status" value="1"/>
</dbReference>
<proteinExistence type="inferred from homology"/>
<protein>
    <submittedName>
        <fullName evidence="4">ABC-type Fe3+-hydroxamate transport system substrate-binding protein</fullName>
    </submittedName>
</protein>
<comment type="similarity">
    <text evidence="1">Belongs to the bacterial solute-binding protein 8 family.</text>
</comment>
<dbReference type="PROSITE" id="PS50983">
    <property type="entry name" value="FE_B12_PBP"/>
    <property type="match status" value="1"/>
</dbReference>
<name>A0A5S5CL63_9BACL</name>
<dbReference type="SUPFAM" id="SSF55383">
    <property type="entry name" value="Copper amine oxidase, domain N"/>
    <property type="match status" value="1"/>
</dbReference>
<dbReference type="InterPro" id="IPR036582">
    <property type="entry name" value="Mao_N_sf"/>
</dbReference>
<evidence type="ECO:0000313" key="4">
    <source>
        <dbReference type="EMBL" id="TYP79703.1"/>
    </source>
</evidence>
<feature type="signal peptide" evidence="2">
    <location>
        <begin position="1"/>
        <end position="27"/>
    </location>
</feature>
<evidence type="ECO:0000256" key="2">
    <source>
        <dbReference type="SAM" id="SignalP"/>
    </source>
</evidence>
<dbReference type="AlphaFoldDB" id="A0A5S5CL63"/>
<dbReference type="Gene3D" id="3.40.50.1980">
    <property type="entry name" value="Nitrogenase molybdenum iron protein domain"/>
    <property type="match status" value="2"/>
</dbReference>
<evidence type="ECO:0000256" key="1">
    <source>
        <dbReference type="ARBA" id="ARBA00008814"/>
    </source>
</evidence>
<dbReference type="SUPFAM" id="SSF53807">
    <property type="entry name" value="Helical backbone' metal receptor"/>
    <property type="match status" value="1"/>
</dbReference>
<dbReference type="PANTHER" id="PTHR30535">
    <property type="entry name" value="VITAMIN B12-BINDING PROTEIN"/>
    <property type="match status" value="1"/>
</dbReference>
<feature type="domain" description="Fe/B12 periplasmic-binding" evidence="3">
    <location>
        <begin position="168"/>
        <end position="425"/>
    </location>
</feature>
<sequence>MFRNVLTHGILAAAVLLAPASAVFNHAASAATAASSIRVTLDGMAVALNGSPQAVNGTTLVPYGSIVTALGGKADWNASTKTVTATYAGTKVKLTVGSKTAYVNDVRTELDTAPRSVSGRTLVPVRLISEAFGKWVTYSKTTSTVAIKSTLTVTTSTGAFTLKQKPKRIVTLSSSDTEIIYALGGSVVGRSTSLGPVIPAAAASVPEVGSAHSIQFEKLASLKPDLVIANPSLKTQQATIESLGAQVMFHSHNSYSDIQASIRLYGEILGASAKAEQLVSGMNAQITGLSKPKEAPKTLIVYGAPGSFVVALPTSYPGNFLELAGGKNAAASFPKMDKMPQYAELSLERIVGANPDLILLITHGDAAEVKASFKKQFESNPAWKSLNAVKNDQFEVLPSDLFAANPGLRAPQAIETINKLLLQVK</sequence>
<dbReference type="RefSeq" id="WP_187434011.1">
    <property type="nucleotide sequence ID" value="NZ_VNHS01000001.1"/>
</dbReference>
<evidence type="ECO:0000313" key="5">
    <source>
        <dbReference type="Proteomes" id="UP000323257"/>
    </source>
</evidence>
<organism evidence="4 5">
    <name type="scientific">Paenibacillus methanolicus</name>
    <dbReference type="NCBI Taxonomy" id="582686"/>
    <lineage>
        <taxon>Bacteria</taxon>
        <taxon>Bacillati</taxon>
        <taxon>Bacillota</taxon>
        <taxon>Bacilli</taxon>
        <taxon>Bacillales</taxon>
        <taxon>Paenibacillaceae</taxon>
        <taxon>Paenibacillus</taxon>
    </lineage>
</organism>